<dbReference type="Gene3D" id="3.30.1460.10">
    <property type="match status" value="1"/>
</dbReference>
<dbReference type="OrthoDB" id="571431at2"/>
<name>A0A563VXQ7_9CYAN</name>
<evidence type="ECO:0000313" key="1">
    <source>
        <dbReference type="EMBL" id="VEP16209.1"/>
    </source>
</evidence>
<dbReference type="SUPFAM" id="SSF69635">
    <property type="entry name" value="Type III secretory system chaperone-like"/>
    <property type="match status" value="1"/>
</dbReference>
<sequence>METQQITSILQEIFPQDTVETNNEENWQINNDKIRLLVLLSEDKSWLRVLTPIASVMEAQSLLVPLMEANFDTTQEIRYALGQNVLWGVFHHNFATLATEDFVNVILRMIFVAEKGLSEAFQQLVEQRIRQIIQAAKTQGQSKEATFQTLERFYQEGMLGDIDRDPQERENFLASWQMQLDRLWDEE</sequence>
<gene>
    <name evidence="1" type="ORF">H1P_420010</name>
</gene>
<keyword evidence="2" id="KW-1185">Reference proteome</keyword>
<evidence type="ECO:0008006" key="3">
    <source>
        <dbReference type="Google" id="ProtNLM"/>
    </source>
</evidence>
<protein>
    <recommendedName>
        <fullName evidence="3">DNA-binding domain-containing protein</fullName>
    </recommendedName>
</protein>
<reference evidence="1 2" key="1">
    <citation type="submission" date="2019-01" db="EMBL/GenBank/DDBJ databases">
        <authorList>
            <person name="Brito A."/>
        </authorList>
    </citation>
    <scope>NUCLEOTIDE SEQUENCE [LARGE SCALE GENOMIC DNA]</scope>
    <source>
        <strain evidence="1">1</strain>
    </source>
</reference>
<evidence type="ECO:0000313" key="2">
    <source>
        <dbReference type="Proteomes" id="UP000320055"/>
    </source>
</evidence>
<dbReference type="EMBL" id="CAACVJ010000357">
    <property type="protein sequence ID" value="VEP16209.1"/>
    <property type="molecule type" value="Genomic_DNA"/>
</dbReference>
<dbReference type="Proteomes" id="UP000320055">
    <property type="component" value="Unassembled WGS sequence"/>
</dbReference>
<proteinExistence type="predicted"/>
<dbReference type="AlphaFoldDB" id="A0A563VXQ7"/>
<accession>A0A563VXQ7</accession>
<organism evidence="1 2">
    <name type="scientific">Hyella patelloides LEGE 07179</name>
    <dbReference type="NCBI Taxonomy" id="945734"/>
    <lineage>
        <taxon>Bacteria</taxon>
        <taxon>Bacillati</taxon>
        <taxon>Cyanobacteriota</taxon>
        <taxon>Cyanophyceae</taxon>
        <taxon>Pleurocapsales</taxon>
        <taxon>Hyellaceae</taxon>
        <taxon>Hyella</taxon>
    </lineage>
</organism>
<dbReference type="RefSeq" id="WP_144865959.1">
    <property type="nucleotide sequence ID" value="NZ_LR213802.1"/>
</dbReference>